<comment type="similarity">
    <text evidence="1 3">Belongs to the UreD family.</text>
</comment>
<evidence type="ECO:0000256" key="1">
    <source>
        <dbReference type="ARBA" id="ARBA00007177"/>
    </source>
</evidence>
<keyword evidence="5" id="KW-1185">Reference proteome</keyword>
<dbReference type="AlphaFoldDB" id="A0A1W6NXQ3"/>
<comment type="subunit">
    <text evidence="3">UreD, UreF and UreG form a complex that acts as a GTP-hydrolysis-dependent molecular chaperone, activating the urease apoprotein by helping to assemble the nickel containing metallocenter of UreC. The UreE protein probably delivers the nickel.</text>
</comment>
<evidence type="ECO:0000256" key="3">
    <source>
        <dbReference type="HAMAP-Rule" id="MF_01384"/>
    </source>
</evidence>
<dbReference type="Pfam" id="PF01774">
    <property type="entry name" value="UreD"/>
    <property type="match status" value="1"/>
</dbReference>
<dbReference type="GO" id="GO:0016151">
    <property type="term" value="F:nickel cation binding"/>
    <property type="evidence" value="ECO:0007669"/>
    <property type="project" value="UniProtKB-UniRule"/>
</dbReference>
<keyword evidence="3" id="KW-0963">Cytoplasm</keyword>
<name>A0A1W6NXQ3_9RHOB</name>
<dbReference type="KEGG" id="kro:BVG79_00666"/>
<reference evidence="4 5" key="1">
    <citation type="submission" date="2017-02" db="EMBL/GenBank/DDBJ databases">
        <title>Ketogulonicigenium robustum SPU B003 Genome sequencing and assembly.</title>
        <authorList>
            <person name="Li Y."/>
            <person name="Liu L."/>
            <person name="Wang C."/>
            <person name="Zhang M."/>
            <person name="Zhang T."/>
            <person name="Zhang Y."/>
        </authorList>
    </citation>
    <scope>NUCLEOTIDE SEQUENCE [LARGE SCALE GENOMIC DNA]</scope>
    <source>
        <strain evidence="4 5">SPU_B003</strain>
    </source>
</reference>
<keyword evidence="2 3" id="KW-0143">Chaperone</keyword>
<dbReference type="InterPro" id="IPR002669">
    <property type="entry name" value="UreD"/>
</dbReference>
<dbReference type="OrthoDB" id="9798842at2"/>
<dbReference type="Proteomes" id="UP000242447">
    <property type="component" value="Chromosome"/>
</dbReference>
<accession>A0A1W6NXQ3</accession>
<dbReference type="GO" id="GO:0005737">
    <property type="term" value="C:cytoplasm"/>
    <property type="evidence" value="ECO:0007669"/>
    <property type="project" value="UniProtKB-SubCell"/>
</dbReference>
<dbReference type="EMBL" id="CP019937">
    <property type="protein sequence ID" value="ARO14018.1"/>
    <property type="molecule type" value="Genomic_DNA"/>
</dbReference>
<evidence type="ECO:0000313" key="5">
    <source>
        <dbReference type="Proteomes" id="UP000242447"/>
    </source>
</evidence>
<evidence type="ECO:0000256" key="2">
    <source>
        <dbReference type="ARBA" id="ARBA00023186"/>
    </source>
</evidence>
<dbReference type="PANTHER" id="PTHR33643">
    <property type="entry name" value="UREASE ACCESSORY PROTEIN D"/>
    <property type="match status" value="1"/>
</dbReference>
<comment type="subcellular location">
    <subcellularLocation>
        <location evidence="3">Cytoplasm</location>
    </subcellularLocation>
</comment>
<organism evidence="4 5">
    <name type="scientific">Ketogulonicigenium robustum</name>
    <dbReference type="NCBI Taxonomy" id="92947"/>
    <lineage>
        <taxon>Bacteria</taxon>
        <taxon>Pseudomonadati</taxon>
        <taxon>Pseudomonadota</taxon>
        <taxon>Alphaproteobacteria</taxon>
        <taxon>Rhodobacterales</taxon>
        <taxon>Roseobacteraceae</taxon>
        <taxon>Ketogulonicigenium</taxon>
    </lineage>
</organism>
<dbReference type="STRING" id="92947.BVG79_00666"/>
<gene>
    <name evidence="3 4" type="primary">ureD</name>
    <name evidence="4" type="ORF">BVG79_00666</name>
</gene>
<protein>
    <recommendedName>
        <fullName evidence="3">Urease accessory protein UreD</fullName>
    </recommendedName>
</protein>
<dbReference type="PANTHER" id="PTHR33643:SF1">
    <property type="entry name" value="UREASE ACCESSORY PROTEIN D"/>
    <property type="match status" value="1"/>
</dbReference>
<comment type="function">
    <text evidence="3">Required for maturation of urease via the functional incorporation of the urease nickel metallocenter.</text>
</comment>
<sequence length="275" mass="29544">MQLTTPASPPRQPRSEGQLVITAKYDGGRARLGDLRQQGSFRALFPHGARDDVLAIMLNTSGGITGGDRFDTTAIADAGAALTLSTQAAERAYRIAGDEPGSVTVQLRAAENAVLHWLPQETILFDGAGLHRTLDIDMHPTARVVMCEPLILGRRAMGERVGTARLHDRWSVRRGGTLVFLDALHLDGPVQDMADQIGVADGAGAMAQVMLAAPDADAELLRIRALLPPTAGASLVRDGLLFIRILAEDGFTLRRSLIPILEILTRAPLPRTWSL</sequence>
<proteinExistence type="inferred from homology"/>
<keyword evidence="3" id="KW-0996">Nickel insertion</keyword>
<dbReference type="HAMAP" id="MF_01384">
    <property type="entry name" value="UreD"/>
    <property type="match status" value="1"/>
</dbReference>
<evidence type="ECO:0000313" key="4">
    <source>
        <dbReference type="EMBL" id="ARO14018.1"/>
    </source>
</evidence>